<organism evidence="1 2">
    <name type="scientific">Sphingomonas vulcanisoli</name>
    <dbReference type="NCBI Taxonomy" id="1658060"/>
    <lineage>
        <taxon>Bacteria</taxon>
        <taxon>Pseudomonadati</taxon>
        <taxon>Pseudomonadota</taxon>
        <taxon>Alphaproteobacteria</taxon>
        <taxon>Sphingomonadales</taxon>
        <taxon>Sphingomonadaceae</taxon>
        <taxon>Sphingomonas</taxon>
    </lineage>
</organism>
<dbReference type="EMBL" id="JAAOZC010000012">
    <property type="protein sequence ID" value="NIJ09562.1"/>
    <property type="molecule type" value="Genomic_DNA"/>
</dbReference>
<name>A0ABX0TVJ0_9SPHN</name>
<evidence type="ECO:0000313" key="2">
    <source>
        <dbReference type="Proteomes" id="UP000727456"/>
    </source>
</evidence>
<sequence>MQLAAWVRGGQPARYYLPFVFAVGTSAACRRACRQRIWETICHVEPCPRQSNAPSLYRDKRDWLRLYESQLSEGIPAPRELTAETDDVLDDHLTRIKHAHAALRDHLGSVRPDTLVVIGYDGVMFNRVQVPQFCTYTGAEMTGSSAIAALGEAVEDHKCESACNVEPVRG</sequence>
<evidence type="ECO:0000313" key="1">
    <source>
        <dbReference type="EMBL" id="NIJ09562.1"/>
    </source>
</evidence>
<dbReference type="Proteomes" id="UP000727456">
    <property type="component" value="Unassembled WGS sequence"/>
</dbReference>
<dbReference type="Gene3D" id="3.40.830.10">
    <property type="entry name" value="LigB-like"/>
    <property type="match status" value="1"/>
</dbReference>
<accession>A0ABX0TVJ0</accession>
<keyword evidence="2" id="KW-1185">Reference proteome</keyword>
<gene>
    <name evidence="1" type="ORF">FHS31_003195</name>
</gene>
<dbReference type="RefSeq" id="WP_167075289.1">
    <property type="nucleotide sequence ID" value="NZ_JAAOZC010000012.1"/>
</dbReference>
<reference evidence="1 2" key="1">
    <citation type="submission" date="2020-03" db="EMBL/GenBank/DDBJ databases">
        <title>Genomic Encyclopedia of Type Strains, Phase III (KMG-III): the genomes of soil and plant-associated and newly described type strains.</title>
        <authorList>
            <person name="Whitman W."/>
        </authorList>
    </citation>
    <scope>NUCLEOTIDE SEQUENCE [LARGE SCALE GENOMIC DNA]</scope>
    <source>
        <strain evidence="1 2">CECT 8804</strain>
    </source>
</reference>
<proteinExistence type="predicted"/>
<comment type="caution">
    <text evidence="1">The sequence shown here is derived from an EMBL/GenBank/DDBJ whole genome shotgun (WGS) entry which is preliminary data.</text>
</comment>
<protein>
    <submittedName>
        <fullName evidence="1">Uncharacterized protein</fullName>
    </submittedName>
</protein>